<feature type="domain" description="HTH gntR-type" evidence="4">
    <location>
        <begin position="12"/>
        <end position="79"/>
    </location>
</feature>
<protein>
    <recommendedName>
        <fullName evidence="4">HTH gntR-type domain-containing protein</fullName>
    </recommendedName>
</protein>
<dbReference type="RefSeq" id="WP_088699277.1">
    <property type="nucleotide sequence ID" value="NZ_JPUA01000014.1"/>
</dbReference>
<proteinExistence type="predicted"/>
<dbReference type="GO" id="GO:0003700">
    <property type="term" value="F:DNA-binding transcription factor activity"/>
    <property type="evidence" value="ECO:0007669"/>
    <property type="project" value="InterPro"/>
</dbReference>
<dbReference type="InterPro" id="IPR011711">
    <property type="entry name" value="GntR_C"/>
</dbReference>
<dbReference type="Proteomes" id="UP000197334">
    <property type="component" value="Unassembled WGS sequence"/>
</dbReference>
<comment type="caution">
    <text evidence="5">The sequence shown here is derived from an EMBL/GenBank/DDBJ whole genome shotgun (WGS) entry which is preliminary data.</text>
</comment>
<dbReference type="CDD" id="cd07377">
    <property type="entry name" value="WHTH_GntR"/>
    <property type="match status" value="1"/>
</dbReference>
<dbReference type="PANTHER" id="PTHR43537:SF50">
    <property type="entry name" value="TRANSCRIPTIONAL REGULATORY PROTEIN"/>
    <property type="match status" value="1"/>
</dbReference>
<reference evidence="5 6" key="1">
    <citation type="submission" date="2014-08" db="EMBL/GenBank/DDBJ databases">
        <title>Draft genome sequence of a novel L-asparaginase producing marine bacterium, Halomonas campaniensis.</title>
        <authorList>
            <person name="Sundarakrishnan B."/>
            <person name="Moushumi Priya A."/>
            <person name="Raman G."/>
            <person name="Sakthivel N."/>
            <person name="Park S."/>
            <person name="Jayachandran S."/>
        </authorList>
    </citation>
    <scope>NUCLEOTIDE SEQUENCE [LARGE SCALE GENOMIC DNA]</scope>
    <source>
        <strain evidence="5 6">SK03</strain>
    </source>
</reference>
<dbReference type="GO" id="GO:0003677">
    <property type="term" value="F:DNA binding"/>
    <property type="evidence" value="ECO:0007669"/>
    <property type="project" value="UniProtKB-KW"/>
</dbReference>
<gene>
    <name evidence="5" type="ORF">JI62_05875</name>
</gene>
<dbReference type="InterPro" id="IPR008920">
    <property type="entry name" value="TF_FadR/GntR_C"/>
</dbReference>
<evidence type="ECO:0000259" key="4">
    <source>
        <dbReference type="PROSITE" id="PS50949"/>
    </source>
</evidence>
<dbReference type="SMART" id="SM00895">
    <property type="entry name" value="FCD"/>
    <property type="match status" value="1"/>
</dbReference>
<sequence length="237" mass="26573">MASKPLKIQRPQSLATLVTERIRDAIVSGEFTLGEKISEESLAETFGVSRSPVRDALNALQFTGLVEIRPKRGSFVFNPTIIDIGQLCEYREMLEREACTLAMRGGGETLIQALQGLFDEMAIAHKNADTRRYAALDTAFHKAFFQHCSNALVQDAYMLVEARLATIRTVLTAAREERREASYTEHGDIIDALKQQDMARFERVLKTHVHRTQLVAVERLSETDHDASAPARSTVRL</sequence>
<dbReference type="SMART" id="SM00345">
    <property type="entry name" value="HTH_GNTR"/>
    <property type="match status" value="1"/>
</dbReference>
<dbReference type="SUPFAM" id="SSF48008">
    <property type="entry name" value="GntR ligand-binding domain-like"/>
    <property type="match status" value="1"/>
</dbReference>
<dbReference type="AlphaFoldDB" id="A0A246S2I4"/>
<dbReference type="Pfam" id="PF07729">
    <property type="entry name" value="FCD"/>
    <property type="match status" value="1"/>
</dbReference>
<keyword evidence="2" id="KW-0238">DNA-binding</keyword>
<dbReference type="InterPro" id="IPR036390">
    <property type="entry name" value="WH_DNA-bd_sf"/>
</dbReference>
<dbReference type="Gene3D" id="1.20.120.530">
    <property type="entry name" value="GntR ligand-binding domain-like"/>
    <property type="match status" value="1"/>
</dbReference>
<dbReference type="PRINTS" id="PR00035">
    <property type="entry name" value="HTHGNTR"/>
</dbReference>
<dbReference type="OrthoDB" id="9799812at2"/>
<dbReference type="EMBL" id="JPUA01000014">
    <property type="protein sequence ID" value="OWV30611.1"/>
    <property type="molecule type" value="Genomic_DNA"/>
</dbReference>
<name>A0A246S2I4_9GAMM</name>
<evidence type="ECO:0000313" key="5">
    <source>
        <dbReference type="EMBL" id="OWV30611.1"/>
    </source>
</evidence>
<keyword evidence="1" id="KW-0805">Transcription regulation</keyword>
<evidence type="ECO:0000313" key="6">
    <source>
        <dbReference type="Proteomes" id="UP000197334"/>
    </source>
</evidence>
<dbReference type="Gene3D" id="1.10.10.10">
    <property type="entry name" value="Winged helix-like DNA-binding domain superfamily/Winged helix DNA-binding domain"/>
    <property type="match status" value="1"/>
</dbReference>
<dbReference type="PROSITE" id="PS50949">
    <property type="entry name" value="HTH_GNTR"/>
    <property type="match status" value="1"/>
</dbReference>
<dbReference type="InterPro" id="IPR000524">
    <property type="entry name" value="Tscrpt_reg_HTH_GntR"/>
</dbReference>
<dbReference type="Pfam" id="PF00392">
    <property type="entry name" value="GntR"/>
    <property type="match status" value="1"/>
</dbReference>
<evidence type="ECO:0000256" key="3">
    <source>
        <dbReference type="ARBA" id="ARBA00023163"/>
    </source>
</evidence>
<dbReference type="SUPFAM" id="SSF46785">
    <property type="entry name" value="Winged helix' DNA-binding domain"/>
    <property type="match status" value="1"/>
</dbReference>
<keyword evidence="3" id="KW-0804">Transcription</keyword>
<organism evidence="5 6">
    <name type="scientific">Halomonas campaniensis</name>
    <dbReference type="NCBI Taxonomy" id="213554"/>
    <lineage>
        <taxon>Bacteria</taxon>
        <taxon>Pseudomonadati</taxon>
        <taxon>Pseudomonadota</taxon>
        <taxon>Gammaproteobacteria</taxon>
        <taxon>Oceanospirillales</taxon>
        <taxon>Halomonadaceae</taxon>
        <taxon>Halomonas</taxon>
    </lineage>
</organism>
<dbReference type="InterPro" id="IPR036388">
    <property type="entry name" value="WH-like_DNA-bd_sf"/>
</dbReference>
<evidence type="ECO:0000256" key="2">
    <source>
        <dbReference type="ARBA" id="ARBA00023125"/>
    </source>
</evidence>
<dbReference type="PANTHER" id="PTHR43537">
    <property type="entry name" value="TRANSCRIPTIONAL REGULATOR, GNTR FAMILY"/>
    <property type="match status" value="1"/>
</dbReference>
<keyword evidence="6" id="KW-1185">Reference proteome</keyword>
<accession>A0A246S2I4</accession>
<evidence type="ECO:0000256" key="1">
    <source>
        <dbReference type="ARBA" id="ARBA00023015"/>
    </source>
</evidence>